<dbReference type="CDD" id="cd00170">
    <property type="entry name" value="SEC14"/>
    <property type="match status" value="1"/>
</dbReference>
<feature type="non-terminal residue" evidence="2">
    <location>
        <position position="1"/>
    </location>
</feature>
<dbReference type="Proteomes" id="UP001151699">
    <property type="component" value="Unassembled WGS sequence"/>
</dbReference>
<reference evidence="2" key="1">
    <citation type="submission" date="2022-07" db="EMBL/GenBank/DDBJ databases">
        <authorList>
            <person name="Trinca V."/>
            <person name="Uliana J.V.C."/>
            <person name="Torres T.T."/>
            <person name="Ward R.J."/>
            <person name="Monesi N."/>
        </authorList>
    </citation>
    <scope>NUCLEOTIDE SEQUENCE</scope>
    <source>
        <strain evidence="2">HSMRA1968</strain>
        <tissue evidence="2">Whole embryos</tissue>
    </source>
</reference>
<dbReference type="SUPFAM" id="SSF52087">
    <property type="entry name" value="CRAL/TRIO domain"/>
    <property type="match status" value="1"/>
</dbReference>
<dbReference type="GO" id="GO:1902936">
    <property type="term" value="F:phosphatidylinositol bisphosphate binding"/>
    <property type="evidence" value="ECO:0007669"/>
    <property type="project" value="TreeGrafter"/>
</dbReference>
<dbReference type="InterPro" id="IPR036865">
    <property type="entry name" value="CRAL-TRIO_dom_sf"/>
</dbReference>
<dbReference type="PROSITE" id="PS50191">
    <property type="entry name" value="CRAL_TRIO"/>
    <property type="match status" value="1"/>
</dbReference>
<evidence type="ECO:0000259" key="1">
    <source>
        <dbReference type="PROSITE" id="PS50191"/>
    </source>
</evidence>
<protein>
    <submittedName>
        <fullName evidence="2">Retinaldehyde-binding protein 1</fullName>
    </submittedName>
</protein>
<dbReference type="PANTHER" id="PTHR10174:SF120">
    <property type="entry name" value="CELLULAR RETINALDEHYDE BINDING PROTEIN"/>
    <property type="match status" value="1"/>
</dbReference>
<evidence type="ECO:0000313" key="2">
    <source>
        <dbReference type="EMBL" id="KAJ6613547.1"/>
    </source>
</evidence>
<proteinExistence type="predicted"/>
<name>A0A9Q0MHK5_9DIPT</name>
<feature type="domain" description="CRAL-TRIO" evidence="1">
    <location>
        <begin position="42"/>
        <end position="157"/>
    </location>
</feature>
<dbReference type="GO" id="GO:0016020">
    <property type="term" value="C:membrane"/>
    <property type="evidence" value="ECO:0007669"/>
    <property type="project" value="TreeGrafter"/>
</dbReference>
<accession>A0A9Q0MHK5</accession>
<gene>
    <name evidence="2" type="primary">RLBP1_1</name>
    <name evidence="2" type="ORF">Bhyg_17742</name>
</gene>
<dbReference type="PANTHER" id="PTHR10174">
    <property type="entry name" value="ALPHA-TOCOPHEROL TRANSFER PROTEIN-RELATED"/>
    <property type="match status" value="1"/>
</dbReference>
<dbReference type="Gene3D" id="1.20.5.1200">
    <property type="entry name" value="Alpha-tocopherol transfer"/>
    <property type="match status" value="1"/>
</dbReference>
<dbReference type="OrthoDB" id="1434354at2759"/>
<dbReference type="AlphaFoldDB" id="A0A9Q0MHK5"/>
<sequence length="223" mass="25449">MCPNAFNAFLDMLSAGCWLNVVELDNFNPHIWNSSTQAKAHFIALETLLEDPDNQVLGFTHICDMYGISTAHLTNWRPVDFGRILKYGEQSWPARHKAIHGINVPSTVKFVLDFARRTVSNKMKERFTVYSSLSEFHKKCDPACLPKELGGTIPIAEMIQWWMREMAAKREILIALDKMKILSDRGIIKKHEKNYNLSLSAVHAEMKAHMDSVAGSFRKLEVD</sequence>
<dbReference type="Gene3D" id="3.40.525.10">
    <property type="entry name" value="CRAL-TRIO lipid binding domain"/>
    <property type="match status" value="1"/>
</dbReference>
<dbReference type="Pfam" id="PF00650">
    <property type="entry name" value="CRAL_TRIO"/>
    <property type="match status" value="1"/>
</dbReference>
<keyword evidence="3" id="KW-1185">Reference proteome</keyword>
<organism evidence="2 3">
    <name type="scientific">Pseudolycoriella hygida</name>
    <dbReference type="NCBI Taxonomy" id="35572"/>
    <lineage>
        <taxon>Eukaryota</taxon>
        <taxon>Metazoa</taxon>
        <taxon>Ecdysozoa</taxon>
        <taxon>Arthropoda</taxon>
        <taxon>Hexapoda</taxon>
        <taxon>Insecta</taxon>
        <taxon>Pterygota</taxon>
        <taxon>Neoptera</taxon>
        <taxon>Endopterygota</taxon>
        <taxon>Diptera</taxon>
        <taxon>Nematocera</taxon>
        <taxon>Sciaroidea</taxon>
        <taxon>Sciaridae</taxon>
        <taxon>Pseudolycoriella</taxon>
    </lineage>
</organism>
<evidence type="ECO:0000313" key="3">
    <source>
        <dbReference type="Proteomes" id="UP001151699"/>
    </source>
</evidence>
<dbReference type="EMBL" id="WJQU01004820">
    <property type="protein sequence ID" value="KAJ6613547.1"/>
    <property type="molecule type" value="Genomic_DNA"/>
</dbReference>
<comment type="caution">
    <text evidence="2">The sequence shown here is derived from an EMBL/GenBank/DDBJ whole genome shotgun (WGS) entry which is preliminary data.</text>
</comment>
<dbReference type="InterPro" id="IPR001251">
    <property type="entry name" value="CRAL-TRIO_dom"/>
</dbReference>